<dbReference type="Gene3D" id="3.30.450.40">
    <property type="match status" value="2"/>
</dbReference>
<keyword evidence="1" id="KW-0378">Hydrolase</keyword>
<dbReference type="SMART" id="SM00331">
    <property type="entry name" value="PP2C_SIG"/>
    <property type="match status" value="1"/>
</dbReference>
<dbReference type="InterPro" id="IPR029016">
    <property type="entry name" value="GAF-like_dom_sf"/>
</dbReference>
<dbReference type="EMBL" id="DSVI01000003">
    <property type="protein sequence ID" value="HGT46472.1"/>
    <property type="molecule type" value="Genomic_DNA"/>
</dbReference>
<reference evidence="3" key="1">
    <citation type="journal article" date="2020" name="mSystems">
        <title>Genome- and Community-Level Interaction Insights into Carbon Utilization and Element Cycling Functions of Hydrothermarchaeota in Hydrothermal Sediment.</title>
        <authorList>
            <person name="Zhou Z."/>
            <person name="Liu Y."/>
            <person name="Xu W."/>
            <person name="Pan J."/>
            <person name="Luo Z.H."/>
            <person name="Li M."/>
        </authorList>
    </citation>
    <scope>NUCLEOTIDE SEQUENCE [LARGE SCALE GENOMIC DNA]</scope>
    <source>
        <strain evidence="3">SpSt-500</strain>
    </source>
</reference>
<comment type="caution">
    <text evidence="3">The sequence shown here is derived from an EMBL/GenBank/DDBJ whole genome shotgun (WGS) entry which is preliminary data.</text>
</comment>
<dbReference type="InterPro" id="IPR052016">
    <property type="entry name" value="Bact_Sigma-Reg"/>
</dbReference>
<dbReference type="PANTHER" id="PTHR43156">
    <property type="entry name" value="STAGE II SPORULATION PROTEIN E-RELATED"/>
    <property type="match status" value="1"/>
</dbReference>
<dbReference type="Gene3D" id="3.60.40.10">
    <property type="entry name" value="PPM-type phosphatase domain"/>
    <property type="match status" value="1"/>
</dbReference>
<name>A0A832DFK1_9BACT</name>
<dbReference type="SUPFAM" id="SSF55781">
    <property type="entry name" value="GAF domain-like"/>
    <property type="match status" value="2"/>
</dbReference>
<proteinExistence type="predicted"/>
<dbReference type="SUPFAM" id="SSF81606">
    <property type="entry name" value="PP2C-like"/>
    <property type="match status" value="1"/>
</dbReference>
<gene>
    <name evidence="3" type="ORF">ENS56_00355</name>
</gene>
<organism evidence="3">
    <name type="scientific">Ignavibacterium album</name>
    <dbReference type="NCBI Taxonomy" id="591197"/>
    <lineage>
        <taxon>Bacteria</taxon>
        <taxon>Pseudomonadati</taxon>
        <taxon>Ignavibacteriota</taxon>
        <taxon>Ignavibacteria</taxon>
        <taxon>Ignavibacteriales</taxon>
        <taxon>Ignavibacteriaceae</taxon>
        <taxon>Ignavibacterium</taxon>
    </lineage>
</organism>
<evidence type="ECO:0000259" key="2">
    <source>
        <dbReference type="SMART" id="SM00331"/>
    </source>
</evidence>
<feature type="domain" description="PPM-type phosphatase" evidence="2">
    <location>
        <begin position="342"/>
        <end position="558"/>
    </location>
</feature>
<evidence type="ECO:0000313" key="3">
    <source>
        <dbReference type="EMBL" id="HGT46472.1"/>
    </source>
</evidence>
<dbReference type="GO" id="GO:0016791">
    <property type="term" value="F:phosphatase activity"/>
    <property type="evidence" value="ECO:0007669"/>
    <property type="project" value="TreeGrafter"/>
</dbReference>
<evidence type="ECO:0000256" key="1">
    <source>
        <dbReference type="ARBA" id="ARBA00022801"/>
    </source>
</evidence>
<accession>A0A832DFK1</accession>
<dbReference type="InterPro" id="IPR001932">
    <property type="entry name" value="PPM-type_phosphatase-like_dom"/>
</dbReference>
<sequence>MSEVDSLRVKRNLTALIEFSRVINSSLELDFILNNLLLTCLGKFLAVRGLVALKNDNGFEIKLSKGIPQEILSSFPQNVIGDDCKFKTELNTFLESAHLKICEQISSSTGCIGFVCLGEKLNSRDYTEDDKEFLRTILNIAATAIQNSIVVQELKKVNRELDSRIQRLNSLFELSKEFGLFSESSKVSRLLVYSLMGQFLVSKYAILNFEGSAIQVLESKFPIDELLNNLRKYDYQKIDSPLERDKIEKFFPSLSEIGIDLIVPMQIQGKVKGLIVLGKRVNNLEYSDYDVEFIYSVGSLAIISLENRRLFKEALEKQKLEEELEFARDIQQNLLPSQIPPTNNFDIAAINLPSKQVGGDYFDIIKVDEGKYIIAIADVSGKGIPASLLMANMQAFLQVISKQKIDIATATALINDLITQNTSDGRFITFFWGLLDDNEKKLTYVNAGHNPPILVRQNKIIRLSEGGIILGVMKTIMPYNSNSINLESGDKIILFTDGVSEAMNPYAEEFSEDRLEQIAINTSSLSSSETMNSIRKEIEEFVQGAPQSDDLTMLIISVK</sequence>
<dbReference type="PANTHER" id="PTHR43156:SF2">
    <property type="entry name" value="STAGE II SPORULATION PROTEIN E"/>
    <property type="match status" value="1"/>
</dbReference>
<protein>
    <recommendedName>
        <fullName evidence="2">PPM-type phosphatase domain-containing protein</fullName>
    </recommendedName>
</protein>
<dbReference type="Pfam" id="PF07228">
    <property type="entry name" value="SpoIIE"/>
    <property type="match status" value="1"/>
</dbReference>
<dbReference type="InterPro" id="IPR036457">
    <property type="entry name" value="PPM-type-like_dom_sf"/>
</dbReference>
<dbReference type="AlphaFoldDB" id="A0A832DFK1"/>